<keyword evidence="2" id="KW-1185">Reference proteome</keyword>
<gene>
    <name evidence="1" type="ORF">SARC_01932</name>
</gene>
<sequence length="119" mass="13820">MYAPVPKHLRWSVHKLMMTKFPRHLEYLKKVIPGKLPIAKETVYRRTERFMSQTMKILATYYPIPQAGRGRAAVLNLQQHGITGERRNALLEWVEGSEMFNNLEDMLPDTIVPAIVLTM</sequence>
<dbReference type="Proteomes" id="UP000054560">
    <property type="component" value="Unassembled WGS sequence"/>
</dbReference>
<accession>A0A0L0GAG0</accession>
<dbReference type="AlphaFoldDB" id="A0A0L0GAG0"/>
<proteinExistence type="predicted"/>
<dbReference type="RefSeq" id="XP_014159796.1">
    <property type="nucleotide sequence ID" value="XM_014304321.1"/>
</dbReference>
<organism evidence="1 2">
    <name type="scientific">Sphaeroforma arctica JP610</name>
    <dbReference type="NCBI Taxonomy" id="667725"/>
    <lineage>
        <taxon>Eukaryota</taxon>
        <taxon>Ichthyosporea</taxon>
        <taxon>Ichthyophonida</taxon>
        <taxon>Sphaeroforma</taxon>
    </lineage>
</organism>
<evidence type="ECO:0000313" key="1">
    <source>
        <dbReference type="EMBL" id="KNC85894.1"/>
    </source>
</evidence>
<name>A0A0L0GAG0_9EUKA</name>
<dbReference type="EMBL" id="KQ241678">
    <property type="protein sequence ID" value="KNC85894.1"/>
    <property type="molecule type" value="Genomic_DNA"/>
</dbReference>
<reference evidence="1 2" key="1">
    <citation type="submission" date="2011-02" db="EMBL/GenBank/DDBJ databases">
        <title>The Genome Sequence of Sphaeroforma arctica JP610.</title>
        <authorList>
            <consortium name="The Broad Institute Genome Sequencing Platform"/>
            <person name="Russ C."/>
            <person name="Cuomo C."/>
            <person name="Young S.K."/>
            <person name="Zeng Q."/>
            <person name="Gargeya S."/>
            <person name="Alvarado L."/>
            <person name="Berlin A."/>
            <person name="Chapman S.B."/>
            <person name="Chen Z."/>
            <person name="Freedman E."/>
            <person name="Gellesch M."/>
            <person name="Goldberg J."/>
            <person name="Griggs A."/>
            <person name="Gujja S."/>
            <person name="Heilman E."/>
            <person name="Heiman D."/>
            <person name="Howarth C."/>
            <person name="Mehta T."/>
            <person name="Neiman D."/>
            <person name="Pearson M."/>
            <person name="Roberts A."/>
            <person name="Saif S."/>
            <person name="Shea T."/>
            <person name="Shenoy N."/>
            <person name="Sisk P."/>
            <person name="Stolte C."/>
            <person name="Sykes S."/>
            <person name="White J."/>
            <person name="Yandava C."/>
            <person name="Burger G."/>
            <person name="Gray M.W."/>
            <person name="Holland P.W.H."/>
            <person name="King N."/>
            <person name="Lang F.B.F."/>
            <person name="Roger A.J."/>
            <person name="Ruiz-Trillo I."/>
            <person name="Haas B."/>
            <person name="Nusbaum C."/>
            <person name="Birren B."/>
        </authorList>
    </citation>
    <scope>NUCLEOTIDE SEQUENCE [LARGE SCALE GENOMIC DNA]</scope>
    <source>
        <strain evidence="1 2">JP610</strain>
    </source>
</reference>
<evidence type="ECO:0000313" key="2">
    <source>
        <dbReference type="Proteomes" id="UP000054560"/>
    </source>
</evidence>
<dbReference type="GeneID" id="25902436"/>
<protein>
    <submittedName>
        <fullName evidence="1">Uncharacterized protein</fullName>
    </submittedName>
</protein>